<dbReference type="GO" id="GO:0006508">
    <property type="term" value="P:proteolysis"/>
    <property type="evidence" value="ECO:0007669"/>
    <property type="project" value="InterPro"/>
</dbReference>
<evidence type="ECO:0000313" key="3">
    <source>
        <dbReference type="EMBL" id="KAK8748017.1"/>
    </source>
</evidence>
<dbReference type="GO" id="GO:0004222">
    <property type="term" value="F:metalloendopeptidase activity"/>
    <property type="evidence" value="ECO:0007669"/>
    <property type="project" value="InterPro"/>
</dbReference>
<proteinExistence type="inferred from homology"/>
<dbReference type="Pfam" id="PF05649">
    <property type="entry name" value="Peptidase_M13_N"/>
    <property type="match status" value="1"/>
</dbReference>
<dbReference type="InterPro" id="IPR042089">
    <property type="entry name" value="Peptidase_M13_dom_2"/>
</dbReference>
<dbReference type="InterPro" id="IPR000718">
    <property type="entry name" value="Peptidase_M13"/>
</dbReference>
<dbReference type="Proteomes" id="UP001445076">
    <property type="component" value="Unassembled WGS sequence"/>
</dbReference>
<sequence>MTVSQLEQMVPEIAWGRMLRYTLEEYELDLDVDSLIITLHCNAYVPDLVKLLSSTPKRVIVNYLMWRFVLRYMPYISNYFQQLWQQFRSEVPDPFEERTYLSRWKECAGVVNEGFGAA</sequence>
<reference evidence="3 4" key="1">
    <citation type="journal article" date="2024" name="BMC Genomics">
        <title>Genome assembly of redclaw crayfish (Cherax quadricarinatus) provides insights into its immune adaptation and hypoxia tolerance.</title>
        <authorList>
            <person name="Liu Z."/>
            <person name="Zheng J."/>
            <person name="Li H."/>
            <person name="Fang K."/>
            <person name="Wang S."/>
            <person name="He J."/>
            <person name="Zhou D."/>
            <person name="Weng S."/>
            <person name="Chi M."/>
            <person name="Gu Z."/>
            <person name="He J."/>
            <person name="Li F."/>
            <person name="Wang M."/>
        </authorList>
    </citation>
    <scope>NUCLEOTIDE SEQUENCE [LARGE SCALE GENOMIC DNA]</scope>
    <source>
        <strain evidence="3">ZL_2023a</strain>
    </source>
</reference>
<keyword evidence="4" id="KW-1185">Reference proteome</keyword>
<name>A0AAW0Y8E9_CHEQU</name>
<dbReference type="SUPFAM" id="SSF55486">
    <property type="entry name" value="Metalloproteases ('zincins'), catalytic domain"/>
    <property type="match status" value="1"/>
</dbReference>
<evidence type="ECO:0000259" key="2">
    <source>
        <dbReference type="Pfam" id="PF05649"/>
    </source>
</evidence>
<accession>A0AAW0Y8E9</accession>
<dbReference type="AlphaFoldDB" id="A0AAW0Y8E9"/>
<gene>
    <name evidence="3" type="ORF">OTU49_016273</name>
</gene>
<feature type="domain" description="Peptidase M13 N-terminal" evidence="2">
    <location>
        <begin position="1"/>
        <end position="117"/>
    </location>
</feature>
<evidence type="ECO:0000256" key="1">
    <source>
        <dbReference type="ARBA" id="ARBA00007357"/>
    </source>
</evidence>
<protein>
    <recommendedName>
        <fullName evidence="2">Peptidase M13 N-terminal domain-containing protein</fullName>
    </recommendedName>
</protein>
<comment type="similarity">
    <text evidence="1">Belongs to the peptidase M13 family.</text>
</comment>
<dbReference type="Gene3D" id="1.10.1380.10">
    <property type="entry name" value="Neutral endopeptidase , domain2"/>
    <property type="match status" value="1"/>
</dbReference>
<dbReference type="InterPro" id="IPR008753">
    <property type="entry name" value="Peptidase_M13_N"/>
</dbReference>
<organism evidence="3 4">
    <name type="scientific">Cherax quadricarinatus</name>
    <name type="common">Australian red claw crayfish</name>
    <dbReference type="NCBI Taxonomy" id="27406"/>
    <lineage>
        <taxon>Eukaryota</taxon>
        <taxon>Metazoa</taxon>
        <taxon>Ecdysozoa</taxon>
        <taxon>Arthropoda</taxon>
        <taxon>Crustacea</taxon>
        <taxon>Multicrustacea</taxon>
        <taxon>Malacostraca</taxon>
        <taxon>Eumalacostraca</taxon>
        <taxon>Eucarida</taxon>
        <taxon>Decapoda</taxon>
        <taxon>Pleocyemata</taxon>
        <taxon>Astacidea</taxon>
        <taxon>Parastacoidea</taxon>
        <taxon>Parastacidae</taxon>
        <taxon>Cherax</taxon>
    </lineage>
</organism>
<dbReference type="EMBL" id="JARKIK010000013">
    <property type="protein sequence ID" value="KAK8748017.1"/>
    <property type="molecule type" value="Genomic_DNA"/>
</dbReference>
<feature type="non-terminal residue" evidence="3">
    <location>
        <position position="118"/>
    </location>
</feature>
<evidence type="ECO:0000313" key="4">
    <source>
        <dbReference type="Proteomes" id="UP001445076"/>
    </source>
</evidence>
<dbReference type="PROSITE" id="PS51885">
    <property type="entry name" value="NEPRILYSIN"/>
    <property type="match status" value="1"/>
</dbReference>
<comment type="caution">
    <text evidence="3">The sequence shown here is derived from an EMBL/GenBank/DDBJ whole genome shotgun (WGS) entry which is preliminary data.</text>
</comment>